<protein>
    <submittedName>
        <fullName evidence="3">Vesicle-fusing ATPase</fullName>
    </submittedName>
</protein>
<dbReference type="InterPro" id="IPR048993">
    <property type="entry name" value="SSRP1-like_PH1"/>
</dbReference>
<dbReference type="PANTHER" id="PTHR45849">
    <property type="entry name" value="FACT COMPLEX SUBUNIT SSRP1"/>
    <property type="match status" value="1"/>
</dbReference>
<proteinExistence type="predicted"/>
<feature type="domain" description="FACT complex subunit SSRP1-like first PH" evidence="1">
    <location>
        <begin position="2"/>
        <end position="59"/>
    </location>
</feature>
<reference evidence="3" key="1">
    <citation type="submission" date="2017-02" db="UniProtKB">
        <authorList>
            <consortium name="WormBaseParasite"/>
        </authorList>
    </citation>
    <scope>IDENTIFICATION</scope>
</reference>
<dbReference type="GO" id="GO:0042393">
    <property type="term" value="F:histone binding"/>
    <property type="evidence" value="ECO:0007669"/>
    <property type="project" value="TreeGrafter"/>
</dbReference>
<organism evidence="2 3">
    <name type="scientific">Ascaris lumbricoides</name>
    <name type="common">Giant roundworm</name>
    <dbReference type="NCBI Taxonomy" id="6252"/>
    <lineage>
        <taxon>Eukaryota</taxon>
        <taxon>Metazoa</taxon>
        <taxon>Ecdysozoa</taxon>
        <taxon>Nematoda</taxon>
        <taxon>Chromadorea</taxon>
        <taxon>Rhabditida</taxon>
        <taxon>Spirurina</taxon>
        <taxon>Ascaridomorpha</taxon>
        <taxon>Ascaridoidea</taxon>
        <taxon>Ascarididae</taxon>
        <taxon>Ascaris</taxon>
    </lineage>
</organism>
<dbReference type="GO" id="GO:0031491">
    <property type="term" value="F:nucleosome binding"/>
    <property type="evidence" value="ECO:0007669"/>
    <property type="project" value="TreeGrafter"/>
</dbReference>
<dbReference type="InterPro" id="IPR050454">
    <property type="entry name" value="RTT106/SSRP1_HistChap/FACT"/>
</dbReference>
<sequence>MRYHFLVLEFAKDEEVELDLGLAEEQLKEQYKGKLDKKLSGNVFEVMSKIFRVMVDMKIIVPGSSVGLGLFS</sequence>
<dbReference type="Proteomes" id="UP000036681">
    <property type="component" value="Unplaced"/>
</dbReference>
<dbReference type="SUPFAM" id="SSF50729">
    <property type="entry name" value="PH domain-like"/>
    <property type="match status" value="1"/>
</dbReference>
<evidence type="ECO:0000313" key="2">
    <source>
        <dbReference type="Proteomes" id="UP000036681"/>
    </source>
</evidence>
<dbReference type="GO" id="GO:1902275">
    <property type="term" value="P:regulation of chromatin organization"/>
    <property type="evidence" value="ECO:0007669"/>
    <property type="project" value="TreeGrafter"/>
</dbReference>
<keyword evidence="2" id="KW-1185">Reference proteome</keyword>
<dbReference type="WBParaSite" id="ALUE_0000204401-mRNA-1">
    <property type="protein sequence ID" value="ALUE_0000204401-mRNA-1"/>
    <property type="gene ID" value="ALUE_0000204401"/>
</dbReference>
<dbReference type="Pfam" id="PF21103">
    <property type="entry name" value="PH1_SSRP1-like"/>
    <property type="match status" value="1"/>
</dbReference>
<evidence type="ECO:0000259" key="1">
    <source>
        <dbReference type="Pfam" id="PF21103"/>
    </source>
</evidence>
<accession>A0A0M3HKJ9</accession>
<evidence type="ECO:0000313" key="3">
    <source>
        <dbReference type="WBParaSite" id="ALUE_0000204401-mRNA-1"/>
    </source>
</evidence>
<dbReference type="AlphaFoldDB" id="A0A0M3HKJ9"/>
<name>A0A0M3HKJ9_ASCLU</name>
<dbReference type="Gene3D" id="2.30.29.150">
    <property type="match status" value="1"/>
</dbReference>
<dbReference type="PANTHER" id="PTHR45849:SF1">
    <property type="entry name" value="FACT COMPLEX SUBUNIT SSRP1"/>
    <property type="match status" value="1"/>
</dbReference>
<dbReference type="GO" id="GO:0035101">
    <property type="term" value="C:FACT complex"/>
    <property type="evidence" value="ECO:0007669"/>
    <property type="project" value="TreeGrafter"/>
</dbReference>